<dbReference type="AlphaFoldDB" id="A0A0P5W2Z2"/>
<evidence type="ECO:0000313" key="1">
    <source>
        <dbReference type="EMBL" id="JAN70840.1"/>
    </source>
</evidence>
<proteinExistence type="predicted"/>
<sequence>MVVKVKHGDVPVWKNVFLSLIVPTVNAKNELTAGKFYLLIVRMGRHFRLSAMESVEQLIITRYYTRDSAFGDSQ</sequence>
<protein>
    <submittedName>
        <fullName evidence="1">Uncharacterized protein</fullName>
    </submittedName>
</protein>
<dbReference type="EMBL" id="GDIQ01023897">
    <property type="protein sequence ID" value="JAN70840.1"/>
    <property type="molecule type" value="Transcribed_RNA"/>
</dbReference>
<reference evidence="1" key="1">
    <citation type="submission" date="2015-10" db="EMBL/GenBank/DDBJ databases">
        <title>EvidentialGene: Evidence-directed Construction of Complete mRNA Transcriptomes without Genomes.</title>
        <authorList>
            <person name="Gilbert D.G."/>
        </authorList>
    </citation>
    <scope>NUCLEOTIDE SEQUENCE</scope>
</reference>
<organism evidence="1">
    <name type="scientific">Daphnia magna</name>
    <dbReference type="NCBI Taxonomy" id="35525"/>
    <lineage>
        <taxon>Eukaryota</taxon>
        <taxon>Metazoa</taxon>
        <taxon>Ecdysozoa</taxon>
        <taxon>Arthropoda</taxon>
        <taxon>Crustacea</taxon>
        <taxon>Branchiopoda</taxon>
        <taxon>Diplostraca</taxon>
        <taxon>Cladocera</taxon>
        <taxon>Anomopoda</taxon>
        <taxon>Daphniidae</taxon>
        <taxon>Daphnia</taxon>
    </lineage>
</organism>
<name>A0A0P5W2Z2_9CRUS</name>
<accession>A0A0P5W2Z2</accession>